<comment type="caution">
    <text evidence="1">The sequence shown here is derived from an EMBL/GenBank/DDBJ whole genome shotgun (WGS) entry which is preliminary data.</text>
</comment>
<evidence type="ECO:0000313" key="2">
    <source>
        <dbReference type="Proteomes" id="UP000494256"/>
    </source>
</evidence>
<dbReference type="EMBL" id="CADEBD010000171">
    <property type="protein sequence ID" value="CAB3224103.1"/>
    <property type="molecule type" value="Genomic_DNA"/>
</dbReference>
<proteinExistence type="predicted"/>
<dbReference type="AlphaFoldDB" id="A0A8S0Z172"/>
<protein>
    <submittedName>
        <fullName evidence="1">Uncharacterized protein</fullName>
    </submittedName>
</protein>
<dbReference type="Proteomes" id="UP000494256">
    <property type="component" value="Unassembled WGS sequence"/>
</dbReference>
<accession>A0A8S0Z172</accession>
<name>A0A8S0Z172_ARCPL</name>
<organism evidence="1 2">
    <name type="scientific">Arctia plantaginis</name>
    <name type="common">Wood tiger moth</name>
    <name type="synonym">Phalaena plantaginis</name>
    <dbReference type="NCBI Taxonomy" id="874455"/>
    <lineage>
        <taxon>Eukaryota</taxon>
        <taxon>Metazoa</taxon>
        <taxon>Ecdysozoa</taxon>
        <taxon>Arthropoda</taxon>
        <taxon>Hexapoda</taxon>
        <taxon>Insecta</taxon>
        <taxon>Pterygota</taxon>
        <taxon>Neoptera</taxon>
        <taxon>Endopterygota</taxon>
        <taxon>Lepidoptera</taxon>
        <taxon>Glossata</taxon>
        <taxon>Ditrysia</taxon>
        <taxon>Noctuoidea</taxon>
        <taxon>Erebidae</taxon>
        <taxon>Arctiinae</taxon>
        <taxon>Arctia</taxon>
    </lineage>
</organism>
<dbReference type="PANTHER" id="PTHR10773:SF19">
    <property type="match status" value="1"/>
</dbReference>
<dbReference type="PANTHER" id="PTHR10773">
    <property type="entry name" value="DNA-DIRECTED RNA POLYMERASES I, II, AND III SUBUNIT RPABC2"/>
    <property type="match status" value="1"/>
</dbReference>
<evidence type="ECO:0000313" key="1">
    <source>
        <dbReference type="EMBL" id="CAB3224103.1"/>
    </source>
</evidence>
<dbReference type="OrthoDB" id="412600at2759"/>
<reference evidence="1 2" key="1">
    <citation type="submission" date="2020-04" db="EMBL/GenBank/DDBJ databases">
        <authorList>
            <person name="Wallbank WR R."/>
            <person name="Pardo Diaz C."/>
            <person name="Kozak K."/>
            <person name="Martin S."/>
            <person name="Jiggins C."/>
            <person name="Moest M."/>
            <person name="Warren A I."/>
            <person name="Byers J.R.P. K."/>
            <person name="Montejo-Kovacevich G."/>
            <person name="Yen C E."/>
        </authorList>
    </citation>
    <scope>NUCLEOTIDE SEQUENCE [LARGE SCALE GENOMIC DNA]</scope>
</reference>
<sequence>MMARGRKLVELFFLNTLAVGERTVKTAIEKLLPTGIQEKDRRGGRTIANIQKDDRAKALVEEHFKRFPRVESHYCRAKSTREYLHSD</sequence>
<gene>
    <name evidence="1" type="ORF">APLA_LOCUS1710</name>
</gene>